<dbReference type="GO" id="GO:0009435">
    <property type="term" value="P:NAD+ biosynthetic process"/>
    <property type="evidence" value="ECO:0007669"/>
    <property type="project" value="UniProtKB-UniRule"/>
</dbReference>
<dbReference type="GO" id="GO:0030429">
    <property type="term" value="F:kynureninase activity"/>
    <property type="evidence" value="ECO:0007669"/>
    <property type="project" value="UniProtKB-UniRule"/>
</dbReference>
<reference evidence="7" key="2">
    <citation type="submission" date="2020-09" db="EMBL/GenBank/DDBJ databases">
        <authorList>
            <person name="Sun Q."/>
            <person name="Zhou Y."/>
        </authorList>
    </citation>
    <scope>NUCLEOTIDE SEQUENCE</scope>
    <source>
        <strain evidence="7">CGMCC 1.12751</strain>
    </source>
</reference>
<proteinExistence type="inferred from homology"/>
<comment type="pathway">
    <text evidence="4 6">Amino-acid degradation; L-kynurenine degradation; L-alanine and anthranilate from L-kynurenine: step 1/1.</text>
</comment>
<keyword evidence="1 4" id="KW-0662">Pyridine nucleotide biosynthesis</keyword>
<dbReference type="Proteomes" id="UP000625976">
    <property type="component" value="Unassembled WGS sequence"/>
</dbReference>
<keyword evidence="2 4" id="KW-0378">Hydrolase</keyword>
<feature type="binding site" evidence="4">
    <location>
        <position position="116"/>
    </location>
    <ligand>
        <name>pyridoxal 5'-phosphate</name>
        <dbReference type="ChEBI" id="CHEBI:597326"/>
    </ligand>
</feature>
<dbReference type="NCBIfam" id="TIGR01814">
    <property type="entry name" value="kynureninase"/>
    <property type="match status" value="1"/>
</dbReference>
<evidence type="ECO:0000256" key="2">
    <source>
        <dbReference type="ARBA" id="ARBA00022801"/>
    </source>
</evidence>
<comment type="pathway">
    <text evidence="4 6">Cofactor biosynthesis; NAD(+) biosynthesis; quinolinate from L-kynurenine: step 2/3.</text>
</comment>
<protein>
    <recommendedName>
        <fullName evidence="4 5">Kynureninase</fullName>
        <ecNumber evidence="4 5">3.7.1.3</ecNumber>
    </recommendedName>
    <alternativeName>
        <fullName evidence="4">L-kynurenine hydrolase</fullName>
    </alternativeName>
</protein>
<dbReference type="PANTHER" id="PTHR14084">
    <property type="entry name" value="KYNURENINASE"/>
    <property type="match status" value="1"/>
</dbReference>
<feature type="binding site" evidence="4">
    <location>
        <position position="229"/>
    </location>
    <ligand>
        <name>pyridoxal 5'-phosphate</name>
        <dbReference type="ChEBI" id="CHEBI:597326"/>
    </ligand>
</feature>
<comment type="cofactor">
    <cofactor evidence="4 6">
        <name>pyridoxal 5'-phosphate</name>
        <dbReference type="ChEBI" id="CHEBI:597326"/>
    </cofactor>
</comment>
<keyword evidence="3 4" id="KW-0663">Pyridoxal phosphate</keyword>
<dbReference type="EMBL" id="BMFQ01000001">
    <property type="protein sequence ID" value="GGG41535.1"/>
    <property type="molecule type" value="Genomic_DNA"/>
</dbReference>
<dbReference type="InterPro" id="IPR015424">
    <property type="entry name" value="PyrdxlP-dep_Trfase"/>
</dbReference>
<feature type="binding site" evidence="4">
    <location>
        <begin position="144"/>
        <end position="147"/>
    </location>
    <ligand>
        <name>pyridoxal 5'-phosphate</name>
        <dbReference type="ChEBI" id="CHEBI:597326"/>
    </ligand>
</feature>
<feature type="binding site" evidence="4">
    <location>
        <position position="313"/>
    </location>
    <ligand>
        <name>pyridoxal 5'-phosphate</name>
        <dbReference type="ChEBI" id="CHEBI:597326"/>
    </ligand>
</feature>
<name>A0A917GE82_9FLAO</name>
<dbReference type="InterPro" id="IPR015421">
    <property type="entry name" value="PyrdxlP-dep_Trfase_major"/>
</dbReference>
<dbReference type="PANTHER" id="PTHR14084:SF0">
    <property type="entry name" value="KYNURENINASE"/>
    <property type="match status" value="1"/>
</dbReference>
<comment type="caution">
    <text evidence="7">The sequence shown here is derived from an EMBL/GenBank/DDBJ whole genome shotgun (WGS) entry which is preliminary data.</text>
</comment>
<dbReference type="HAMAP" id="MF_01970">
    <property type="entry name" value="Kynureninase"/>
    <property type="match status" value="1"/>
</dbReference>
<dbReference type="GO" id="GO:0030170">
    <property type="term" value="F:pyridoxal phosphate binding"/>
    <property type="evidence" value="ECO:0007669"/>
    <property type="project" value="UniProtKB-UniRule"/>
</dbReference>
<comment type="caution">
    <text evidence="4">Lacks conserved residue(s) required for the propagation of feature annotation.</text>
</comment>
<feature type="modified residue" description="N6-(pyridoxal phosphate)lysine" evidence="4">
    <location>
        <position position="255"/>
    </location>
</feature>
<keyword evidence="8" id="KW-1185">Reference proteome</keyword>
<evidence type="ECO:0000313" key="8">
    <source>
        <dbReference type="Proteomes" id="UP000625976"/>
    </source>
</evidence>
<evidence type="ECO:0000256" key="4">
    <source>
        <dbReference type="HAMAP-Rule" id="MF_01970"/>
    </source>
</evidence>
<dbReference type="AlphaFoldDB" id="A0A917GE82"/>
<feature type="binding site" evidence="4">
    <location>
        <position position="285"/>
    </location>
    <ligand>
        <name>pyridoxal 5'-phosphate</name>
        <dbReference type="ChEBI" id="CHEBI:597326"/>
    </ligand>
</feature>
<feature type="binding site" evidence="4">
    <location>
        <position position="254"/>
    </location>
    <ligand>
        <name>pyridoxal 5'-phosphate</name>
        <dbReference type="ChEBI" id="CHEBI:597326"/>
    </ligand>
</feature>
<dbReference type="EC" id="3.7.1.3" evidence="4 5"/>
<comment type="similarity">
    <text evidence="4 6">Belongs to the kynureninase family.</text>
</comment>
<dbReference type="PIRSF" id="PIRSF038800">
    <property type="entry name" value="KYNU"/>
    <property type="match status" value="1"/>
</dbReference>
<organism evidence="7 8">
    <name type="scientific">Bizionia arctica</name>
    <dbReference type="NCBI Taxonomy" id="1495645"/>
    <lineage>
        <taxon>Bacteria</taxon>
        <taxon>Pseudomonadati</taxon>
        <taxon>Bacteroidota</taxon>
        <taxon>Flavobacteriia</taxon>
        <taxon>Flavobacteriales</taxon>
        <taxon>Flavobacteriaceae</taxon>
        <taxon>Bizionia</taxon>
    </lineage>
</organism>
<evidence type="ECO:0000256" key="1">
    <source>
        <dbReference type="ARBA" id="ARBA00022642"/>
    </source>
</evidence>
<evidence type="ECO:0000256" key="6">
    <source>
        <dbReference type="PIRNR" id="PIRNR038800"/>
    </source>
</evidence>
<dbReference type="InterPro" id="IPR015422">
    <property type="entry name" value="PyrdxlP-dep_Trfase_small"/>
</dbReference>
<gene>
    <name evidence="4 7" type="primary">kynU</name>
    <name evidence="7" type="ORF">GCM10010976_11420</name>
</gene>
<dbReference type="InterPro" id="IPR010111">
    <property type="entry name" value="Kynureninase"/>
</dbReference>
<comment type="function">
    <text evidence="4 6">Catalyzes the cleavage of L-kynurenine (L-Kyn) and L-3-hydroxykynurenine (L-3OHKyn) into anthranilic acid (AA) and 3-hydroxyanthranilic acid (3-OHAA), respectively.</text>
</comment>
<dbReference type="GO" id="GO:0043420">
    <property type="term" value="P:anthranilate metabolic process"/>
    <property type="evidence" value="ECO:0007669"/>
    <property type="project" value="TreeGrafter"/>
</dbReference>
<reference evidence="7" key="1">
    <citation type="journal article" date="2014" name="Int. J. Syst. Evol. Microbiol.">
        <title>Complete genome sequence of Corynebacterium casei LMG S-19264T (=DSM 44701T), isolated from a smear-ripened cheese.</title>
        <authorList>
            <consortium name="US DOE Joint Genome Institute (JGI-PGF)"/>
            <person name="Walter F."/>
            <person name="Albersmeier A."/>
            <person name="Kalinowski J."/>
            <person name="Ruckert C."/>
        </authorList>
    </citation>
    <scope>NUCLEOTIDE SEQUENCE</scope>
    <source>
        <strain evidence="7">CGMCC 1.12751</strain>
    </source>
</reference>
<dbReference type="GO" id="GO:0019805">
    <property type="term" value="P:quinolinate biosynthetic process"/>
    <property type="evidence" value="ECO:0007669"/>
    <property type="project" value="UniProtKB-UniRule"/>
</dbReference>
<sequence>MLETEKQFTLSNYKLGLEYAREQDKNDPLSTFRDQFHIPKNKEGNDWLYFTGNSLGLQPKSTQKYIQQELDDWANFGVEGHFEAKNPWMPYHEFLTEAMAKVVGAKPIEVVIMNTLTTNLHLLMVSFYQPTKTKYKIVIESDAFPSDRYAVQTQLEFHGYDAKDGVIEWKPRQGEELLNIEDLETILEEQGDEIALLLIGGVNYYTGQYLDIKKIAELGHAKNCMVGIDLAHGVGNIKPELHDSGVDFAAWCTYKYLNSGPGSLGGLFVHEKHAHNKKLKRFAGWWSHNKSTRFNMRQPLDVIPGAEGWQLSNPPILSMAAIKASLDMFNEVGMDAIREKSEKLTGYFEFLINELNNDKIKIITPSNPKERGCQLSIQVKDADKNLHKKLTEANIITDWREPDVIRCAPIPLYNTFEDVYRMTETLRTLL</sequence>
<dbReference type="FunFam" id="3.40.640.10:FF:000031">
    <property type="entry name" value="Kynureninase"/>
    <property type="match status" value="1"/>
</dbReference>
<accession>A0A917GE82</accession>
<feature type="binding site" evidence="4">
    <location>
        <position position="117"/>
    </location>
    <ligand>
        <name>pyridoxal 5'-phosphate</name>
        <dbReference type="ChEBI" id="CHEBI:597326"/>
    </ligand>
</feature>
<evidence type="ECO:0000256" key="5">
    <source>
        <dbReference type="NCBIfam" id="TIGR01814"/>
    </source>
</evidence>
<dbReference type="GO" id="GO:0019441">
    <property type="term" value="P:L-tryptophan catabolic process to kynurenine"/>
    <property type="evidence" value="ECO:0007669"/>
    <property type="project" value="TreeGrafter"/>
</dbReference>
<dbReference type="Gene3D" id="3.40.640.10">
    <property type="entry name" value="Type I PLP-dependent aspartate aminotransferase-like (Major domain)"/>
    <property type="match status" value="1"/>
</dbReference>
<dbReference type="SUPFAM" id="SSF53383">
    <property type="entry name" value="PLP-dependent transferases"/>
    <property type="match status" value="1"/>
</dbReference>
<evidence type="ECO:0000256" key="3">
    <source>
        <dbReference type="ARBA" id="ARBA00022898"/>
    </source>
</evidence>
<feature type="binding site" evidence="4">
    <location>
        <position position="232"/>
    </location>
    <ligand>
        <name>pyridoxal 5'-phosphate</name>
        <dbReference type="ChEBI" id="CHEBI:597326"/>
    </ligand>
</feature>
<comment type="catalytic activity">
    <reaction evidence="4 6">
        <text>L-kynurenine + H2O = anthranilate + L-alanine + H(+)</text>
        <dbReference type="Rhea" id="RHEA:16813"/>
        <dbReference type="ChEBI" id="CHEBI:15377"/>
        <dbReference type="ChEBI" id="CHEBI:15378"/>
        <dbReference type="ChEBI" id="CHEBI:16567"/>
        <dbReference type="ChEBI" id="CHEBI:57959"/>
        <dbReference type="ChEBI" id="CHEBI:57972"/>
        <dbReference type="EC" id="3.7.1.3"/>
    </reaction>
</comment>
<dbReference type="GO" id="GO:0005737">
    <property type="term" value="C:cytoplasm"/>
    <property type="evidence" value="ECO:0007669"/>
    <property type="project" value="UniProtKB-UniRule"/>
</dbReference>
<dbReference type="GO" id="GO:0097053">
    <property type="term" value="P:L-kynurenine catabolic process"/>
    <property type="evidence" value="ECO:0007669"/>
    <property type="project" value="UniProtKB-UniRule"/>
</dbReference>
<comment type="catalytic activity">
    <reaction evidence="6">
        <text>3-hydroxy-L-kynurenine + H2O = 3-hydroxyanthranilate + L-alanine + H(+)</text>
        <dbReference type="Rhea" id="RHEA:25143"/>
        <dbReference type="ChEBI" id="CHEBI:15377"/>
        <dbReference type="ChEBI" id="CHEBI:15378"/>
        <dbReference type="ChEBI" id="CHEBI:36559"/>
        <dbReference type="ChEBI" id="CHEBI:57972"/>
        <dbReference type="ChEBI" id="CHEBI:58125"/>
        <dbReference type="EC" id="3.7.1.3"/>
    </reaction>
</comment>
<comment type="subunit">
    <text evidence="4 6">Homodimer.</text>
</comment>
<dbReference type="Pfam" id="PF22580">
    <property type="entry name" value="KYNU_C"/>
    <property type="match status" value="1"/>
</dbReference>
<dbReference type="Gene3D" id="3.90.1150.10">
    <property type="entry name" value="Aspartate Aminotransferase, domain 1"/>
    <property type="match status" value="1"/>
</dbReference>
<evidence type="ECO:0000313" key="7">
    <source>
        <dbReference type="EMBL" id="GGG41535.1"/>
    </source>
</evidence>